<evidence type="ECO:0000313" key="3">
    <source>
        <dbReference type="Proteomes" id="UP000194236"/>
    </source>
</evidence>
<dbReference type="Proteomes" id="UP000194236">
    <property type="component" value="Unassembled WGS sequence"/>
</dbReference>
<gene>
    <name evidence="2" type="ORF">BLA29_007896</name>
</gene>
<dbReference type="EMBL" id="MUJZ01011378">
    <property type="protein sequence ID" value="OTF81869.1"/>
    <property type="molecule type" value="Genomic_DNA"/>
</dbReference>
<protein>
    <submittedName>
        <fullName evidence="2">Uncharacterized protein</fullName>
    </submittedName>
</protein>
<comment type="caution">
    <text evidence="2">The sequence shown here is derived from an EMBL/GenBank/DDBJ whole genome shotgun (WGS) entry which is preliminary data.</text>
</comment>
<sequence length="111" mass="13038">MDNIESLPEQQQQQREARTAVTEVQSSFSHLNPIRIKNNTNGNILPMENRKVENRIQYNGNDSSSTSSSADDMKHEHYADKGHFKHGWKNVYHKEEWGEANKYHDIWRLNT</sequence>
<keyword evidence="3" id="KW-1185">Reference proteome</keyword>
<evidence type="ECO:0000256" key="1">
    <source>
        <dbReference type="SAM" id="MobiDB-lite"/>
    </source>
</evidence>
<organism evidence="2 3">
    <name type="scientific">Euroglyphus maynei</name>
    <name type="common">Mayne's house dust mite</name>
    <dbReference type="NCBI Taxonomy" id="6958"/>
    <lineage>
        <taxon>Eukaryota</taxon>
        <taxon>Metazoa</taxon>
        <taxon>Ecdysozoa</taxon>
        <taxon>Arthropoda</taxon>
        <taxon>Chelicerata</taxon>
        <taxon>Arachnida</taxon>
        <taxon>Acari</taxon>
        <taxon>Acariformes</taxon>
        <taxon>Sarcoptiformes</taxon>
        <taxon>Astigmata</taxon>
        <taxon>Psoroptidia</taxon>
        <taxon>Analgoidea</taxon>
        <taxon>Pyroglyphidae</taxon>
        <taxon>Pyroglyphinae</taxon>
        <taxon>Euroglyphus</taxon>
    </lineage>
</organism>
<reference evidence="2 3" key="1">
    <citation type="submission" date="2017-03" db="EMBL/GenBank/DDBJ databases">
        <title>Genome Survey of Euroglyphus maynei.</title>
        <authorList>
            <person name="Arlian L.G."/>
            <person name="Morgan M.S."/>
            <person name="Rider S.D."/>
        </authorList>
    </citation>
    <scope>NUCLEOTIDE SEQUENCE [LARGE SCALE GENOMIC DNA]</scope>
    <source>
        <strain evidence="2">Arlian Lab</strain>
        <tissue evidence="2">Whole body</tissue>
    </source>
</reference>
<proteinExistence type="predicted"/>
<dbReference type="OrthoDB" id="6516877at2759"/>
<evidence type="ECO:0000313" key="2">
    <source>
        <dbReference type="EMBL" id="OTF81869.1"/>
    </source>
</evidence>
<accession>A0A1Y3BLL9</accession>
<feature type="region of interest" description="Disordered" evidence="1">
    <location>
        <begin position="1"/>
        <end position="21"/>
    </location>
</feature>
<dbReference type="AlphaFoldDB" id="A0A1Y3BLL9"/>
<name>A0A1Y3BLL9_EURMA</name>